<evidence type="ECO:0000313" key="2">
    <source>
        <dbReference type="Proteomes" id="UP000472580"/>
    </source>
</evidence>
<name>A0A6L6YJW8_9BURK</name>
<organism evidence="1 2">
    <name type="scientific">Parasutterella muris</name>
    <dbReference type="NCBI Taxonomy" id="2565572"/>
    <lineage>
        <taxon>Bacteria</taxon>
        <taxon>Pseudomonadati</taxon>
        <taxon>Pseudomonadota</taxon>
        <taxon>Betaproteobacteria</taxon>
        <taxon>Burkholderiales</taxon>
        <taxon>Sutterellaceae</taxon>
        <taxon>Parasutterella</taxon>
    </lineage>
</organism>
<keyword evidence="2" id="KW-1185">Reference proteome</keyword>
<sequence length="118" mass="12683">MSRIAGICHITVNGRTMDISGGLTIPLSKTTKESIVSTNGSVNYKETPIAPYIDGTFLMDEDFPIEELSTMDTATVVAELANGKSYTLSEAFIEGEMNYDSDGGTVAMKFVGTNGRWS</sequence>
<protein>
    <submittedName>
        <fullName evidence="1">Phage tail protein</fullName>
    </submittedName>
</protein>
<dbReference type="Proteomes" id="UP000472580">
    <property type="component" value="Unassembled WGS sequence"/>
</dbReference>
<dbReference type="AlphaFoldDB" id="A0A6L6YJW8"/>
<gene>
    <name evidence="1" type="ORF">E5987_12415</name>
</gene>
<dbReference type="RefSeq" id="WP_160336385.1">
    <property type="nucleotide sequence ID" value="NZ_WSRP01000072.1"/>
</dbReference>
<proteinExistence type="predicted"/>
<dbReference type="OrthoDB" id="8688567at2"/>
<dbReference type="Pfam" id="PF10618">
    <property type="entry name" value="Tail_tube"/>
    <property type="match status" value="1"/>
</dbReference>
<accession>A0A6L6YJW8</accession>
<dbReference type="EMBL" id="WSRP01000072">
    <property type="protein sequence ID" value="MVX57976.1"/>
    <property type="molecule type" value="Genomic_DNA"/>
</dbReference>
<comment type="caution">
    <text evidence="1">The sequence shown here is derived from an EMBL/GenBank/DDBJ whole genome shotgun (WGS) entry which is preliminary data.</text>
</comment>
<dbReference type="InterPro" id="IPR019596">
    <property type="entry name" value="Phage_Mu_GpM_tail_tub"/>
</dbReference>
<reference evidence="1 2" key="1">
    <citation type="submission" date="2019-12" db="EMBL/GenBank/DDBJ databases">
        <title>Microbes associate with the intestines of laboratory mice.</title>
        <authorList>
            <person name="Navarre W."/>
            <person name="Wong E."/>
        </authorList>
    </citation>
    <scope>NUCLEOTIDE SEQUENCE [LARGE SCALE GENOMIC DNA]</scope>
    <source>
        <strain evidence="1 2">NM82_D38</strain>
    </source>
</reference>
<evidence type="ECO:0000313" key="1">
    <source>
        <dbReference type="EMBL" id="MVX57976.1"/>
    </source>
</evidence>